<dbReference type="AlphaFoldDB" id="A0A4Y2UJX9"/>
<protein>
    <submittedName>
        <fullName evidence="1">Uncharacterized protein</fullName>
    </submittedName>
</protein>
<organism evidence="1 2">
    <name type="scientific">Araneus ventricosus</name>
    <name type="common">Orbweaver spider</name>
    <name type="synonym">Epeira ventricosa</name>
    <dbReference type="NCBI Taxonomy" id="182803"/>
    <lineage>
        <taxon>Eukaryota</taxon>
        <taxon>Metazoa</taxon>
        <taxon>Ecdysozoa</taxon>
        <taxon>Arthropoda</taxon>
        <taxon>Chelicerata</taxon>
        <taxon>Arachnida</taxon>
        <taxon>Araneae</taxon>
        <taxon>Araneomorphae</taxon>
        <taxon>Entelegynae</taxon>
        <taxon>Araneoidea</taxon>
        <taxon>Araneidae</taxon>
        <taxon>Araneus</taxon>
    </lineage>
</organism>
<dbReference type="EMBL" id="BGPR01037379">
    <property type="protein sequence ID" value="GBO12943.1"/>
    <property type="molecule type" value="Genomic_DNA"/>
</dbReference>
<reference evidence="1 2" key="1">
    <citation type="journal article" date="2019" name="Sci. Rep.">
        <title>Orb-weaving spider Araneus ventricosus genome elucidates the spidroin gene catalogue.</title>
        <authorList>
            <person name="Kono N."/>
            <person name="Nakamura H."/>
            <person name="Ohtoshi R."/>
            <person name="Moran D.A.P."/>
            <person name="Shinohara A."/>
            <person name="Yoshida Y."/>
            <person name="Fujiwara M."/>
            <person name="Mori M."/>
            <person name="Tomita M."/>
            <person name="Arakawa K."/>
        </authorList>
    </citation>
    <scope>NUCLEOTIDE SEQUENCE [LARGE SCALE GENOMIC DNA]</scope>
</reference>
<sequence length="134" mass="15064">MGHFMNLLRNQLIPALQQRGCVNSTIFMKDGAPPHIVVLVKQLLNLHFGNDNCQSPFPNSLSAPITLTRTLATFGCGGYLNDIVCGSFTGVHLAELKNRISQHIYNMTTETLRSVVEHCCFAFSAHRRKWWTAY</sequence>
<keyword evidence="2" id="KW-1185">Reference proteome</keyword>
<dbReference type="Proteomes" id="UP000499080">
    <property type="component" value="Unassembled WGS sequence"/>
</dbReference>
<comment type="caution">
    <text evidence="1">The sequence shown here is derived from an EMBL/GenBank/DDBJ whole genome shotgun (WGS) entry which is preliminary data.</text>
</comment>
<gene>
    <name evidence="1" type="ORF">AVEN_210738_1</name>
</gene>
<evidence type="ECO:0000313" key="2">
    <source>
        <dbReference type="Proteomes" id="UP000499080"/>
    </source>
</evidence>
<dbReference type="InterPro" id="IPR036397">
    <property type="entry name" value="RNaseH_sf"/>
</dbReference>
<proteinExistence type="predicted"/>
<name>A0A4Y2UJX9_ARAVE</name>
<evidence type="ECO:0000313" key="1">
    <source>
        <dbReference type="EMBL" id="GBO12943.1"/>
    </source>
</evidence>
<dbReference type="Gene3D" id="3.30.420.10">
    <property type="entry name" value="Ribonuclease H-like superfamily/Ribonuclease H"/>
    <property type="match status" value="1"/>
</dbReference>
<dbReference type="GO" id="GO:0003676">
    <property type="term" value="F:nucleic acid binding"/>
    <property type="evidence" value="ECO:0007669"/>
    <property type="project" value="InterPro"/>
</dbReference>
<accession>A0A4Y2UJX9</accession>